<dbReference type="InterPro" id="IPR032675">
    <property type="entry name" value="LRR_dom_sf"/>
</dbReference>
<keyword evidence="2" id="KW-1185">Reference proteome</keyword>
<protein>
    <submittedName>
        <fullName evidence="1">Uncharacterized protein</fullName>
    </submittedName>
</protein>
<organism evidence="1 2">
    <name type="scientific">Brassica napus</name>
    <name type="common">Rape</name>
    <dbReference type="NCBI Taxonomy" id="3708"/>
    <lineage>
        <taxon>Eukaryota</taxon>
        <taxon>Viridiplantae</taxon>
        <taxon>Streptophyta</taxon>
        <taxon>Embryophyta</taxon>
        <taxon>Tracheophyta</taxon>
        <taxon>Spermatophyta</taxon>
        <taxon>Magnoliopsida</taxon>
        <taxon>eudicotyledons</taxon>
        <taxon>Gunneridae</taxon>
        <taxon>Pentapetalae</taxon>
        <taxon>rosids</taxon>
        <taxon>malvids</taxon>
        <taxon>Brassicales</taxon>
        <taxon>Brassicaceae</taxon>
        <taxon>Brassiceae</taxon>
        <taxon>Brassica</taxon>
    </lineage>
</organism>
<evidence type="ECO:0000313" key="2">
    <source>
        <dbReference type="Proteomes" id="UP000824890"/>
    </source>
</evidence>
<dbReference type="SUPFAM" id="SSF52058">
    <property type="entry name" value="L domain-like"/>
    <property type="match status" value="1"/>
</dbReference>
<gene>
    <name evidence="1" type="ORF">HID58_018593</name>
</gene>
<sequence>MFDNSIFPFLSAATSLRTLYLESNYMEGVFPPQGLANMRNLKVLNLKDNSFIFLCGQDAGLAGFRELEVLDLSFNGVKA</sequence>
<accession>A0ABQ8DAB1</accession>
<comment type="caution">
    <text evidence="1">The sequence shown here is derived from an EMBL/GenBank/DDBJ whole genome shotgun (WGS) entry which is preliminary data.</text>
</comment>
<reference evidence="1 2" key="1">
    <citation type="submission" date="2021-05" db="EMBL/GenBank/DDBJ databases">
        <title>Genome Assembly of Synthetic Allotetraploid Brassica napus Reveals Homoeologous Exchanges between Subgenomes.</title>
        <authorList>
            <person name="Davis J.T."/>
        </authorList>
    </citation>
    <scope>NUCLEOTIDE SEQUENCE [LARGE SCALE GENOMIC DNA]</scope>
    <source>
        <strain evidence="2">cv. Da-Ae</strain>
        <tissue evidence="1">Seedling</tissue>
    </source>
</reference>
<dbReference type="Proteomes" id="UP000824890">
    <property type="component" value="Unassembled WGS sequence"/>
</dbReference>
<dbReference type="InterPro" id="IPR001611">
    <property type="entry name" value="Leu-rich_rpt"/>
</dbReference>
<dbReference type="Pfam" id="PF13855">
    <property type="entry name" value="LRR_8"/>
    <property type="match status" value="1"/>
</dbReference>
<dbReference type="EMBL" id="JAGKQM010000005">
    <property type="protein sequence ID" value="KAH0926337.1"/>
    <property type="molecule type" value="Genomic_DNA"/>
</dbReference>
<dbReference type="Gene3D" id="3.80.10.10">
    <property type="entry name" value="Ribonuclease Inhibitor"/>
    <property type="match status" value="1"/>
</dbReference>
<proteinExistence type="predicted"/>
<evidence type="ECO:0000313" key="1">
    <source>
        <dbReference type="EMBL" id="KAH0926337.1"/>
    </source>
</evidence>
<name>A0ABQ8DAB1_BRANA</name>